<protein>
    <submittedName>
        <fullName evidence="1">Uncharacterized protein</fullName>
    </submittedName>
</protein>
<geneLocation type="mitochondrion" evidence="1"/>
<keyword evidence="1" id="KW-0496">Mitochondrion</keyword>
<name>A0A1Y0B1W4_9LAMI</name>
<accession>A0A1Y0B1W4</accession>
<dbReference type="AlphaFoldDB" id="A0A1Y0B1W4"/>
<proteinExistence type="predicted"/>
<organism evidence="1">
    <name type="scientific">Utricularia reniformis</name>
    <dbReference type="NCBI Taxonomy" id="192314"/>
    <lineage>
        <taxon>Eukaryota</taxon>
        <taxon>Viridiplantae</taxon>
        <taxon>Streptophyta</taxon>
        <taxon>Embryophyta</taxon>
        <taxon>Tracheophyta</taxon>
        <taxon>Spermatophyta</taxon>
        <taxon>Magnoliopsida</taxon>
        <taxon>eudicotyledons</taxon>
        <taxon>Gunneridae</taxon>
        <taxon>Pentapetalae</taxon>
        <taxon>asterids</taxon>
        <taxon>lamiids</taxon>
        <taxon>Lamiales</taxon>
        <taxon>Lentibulariaceae</taxon>
        <taxon>Utricularia</taxon>
    </lineage>
</organism>
<sequence>MPPSQEAPPQGPNSPALSIVAQETGEPSFIIRYESMEASMVNRIGKLERENSIFIRKGGVLVRSQDGTQQLCLSEYLWLLEFENRDLGEKTNIHVILSFK</sequence>
<dbReference type="EMBL" id="KY774314">
    <property type="protein sequence ID" value="ART31363.1"/>
    <property type="molecule type" value="Genomic_DNA"/>
</dbReference>
<gene>
    <name evidence="1" type="ORF">AEK19_MT1148</name>
</gene>
<evidence type="ECO:0000313" key="1">
    <source>
        <dbReference type="EMBL" id="ART31363.1"/>
    </source>
</evidence>
<reference evidence="1" key="1">
    <citation type="submission" date="2017-03" db="EMBL/GenBank/DDBJ databases">
        <title>The mitochondrial genome of the carnivorous plant Utricularia reniformis (Lentibulariaceae): structure, comparative analysis and evolutionary landmarks.</title>
        <authorList>
            <person name="Silva S.R."/>
            <person name="Alvarenga D.O."/>
            <person name="Michael T.P."/>
            <person name="Miranda V.F.O."/>
            <person name="Varani A.M."/>
        </authorList>
    </citation>
    <scope>NUCLEOTIDE SEQUENCE</scope>
</reference>